<evidence type="ECO:0000256" key="1">
    <source>
        <dbReference type="ARBA" id="ARBA00009437"/>
    </source>
</evidence>
<accession>A0ABV9Z5D2</accession>
<dbReference type="InterPro" id="IPR005119">
    <property type="entry name" value="LysR_subst-bd"/>
</dbReference>
<sequence length="202" mass="22229">MYPITAAIADACRDLVVADHPVVTEVVGLPWLAHPRALRERRIDVGFTLTVDGRLPDPSTMRSRPLWEETEAFAVISDRHPLAGEEVIQPRDLADLPLHLPDEADSPDIHHLILEQLADAGVPAPRRAPPSGSFATVITQIAAGDGWLLSARTLARHVPPGLVTRHLAVTSRRKVQFEVIWHVNTDPATADTFCRRIQEALV</sequence>
<gene>
    <name evidence="6" type="ORF">ACFPK1_00600</name>
</gene>
<dbReference type="Gene3D" id="3.40.190.10">
    <property type="entry name" value="Periplasmic binding protein-like II"/>
    <property type="match status" value="2"/>
</dbReference>
<name>A0ABV9Z5D2_9PSEU</name>
<organism evidence="6 7">
    <name type="scientific">Actinomycetospora rhizophila</name>
    <dbReference type="NCBI Taxonomy" id="1416876"/>
    <lineage>
        <taxon>Bacteria</taxon>
        <taxon>Bacillati</taxon>
        <taxon>Actinomycetota</taxon>
        <taxon>Actinomycetes</taxon>
        <taxon>Pseudonocardiales</taxon>
        <taxon>Pseudonocardiaceae</taxon>
        <taxon>Actinomycetospora</taxon>
    </lineage>
</organism>
<evidence type="ECO:0000256" key="2">
    <source>
        <dbReference type="ARBA" id="ARBA00023015"/>
    </source>
</evidence>
<keyword evidence="4" id="KW-0804">Transcription</keyword>
<dbReference type="Pfam" id="PF03466">
    <property type="entry name" value="LysR_substrate"/>
    <property type="match status" value="1"/>
</dbReference>
<evidence type="ECO:0000256" key="4">
    <source>
        <dbReference type="ARBA" id="ARBA00023163"/>
    </source>
</evidence>
<evidence type="ECO:0000259" key="5">
    <source>
        <dbReference type="Pfam" id="PF03466"/>
    </source>
</evidence>
<dbReference type="EMBL" id="JBHSKG010000001">
    <property type="protein sequence ID" value="MFC5136718.1"/>
    <property type="molecule type" value="Genomic_DNA"/>
</dbReference>
<comment type="similarity">
    <text evidence="1">Belongs to the LysR transcriptional regulatory family.</text>
</comment>
<evidence type="ECO:0000256" key="3">
    <source>
        <dbReference type="ARBA" id="ARBA00023125"/>
    </source>
</evidence>
<protein>
    <submittedName>
        <fullName evidence="6">LysR substrate-binding domain-containing protein</fullName>
    </submittedName>
</protein>
<evidence type="ECO:0000313" key="7">
    <source>
        <dbReference type="Proteomes" id="UP001596175"/>
    </source>
</evidence>
<dbReference type="PANTHER" id="PTHR30346">
    <property type="entry name" value="TRANSCRIPTIONAL DUAL REGULATOR HCAR-RELATED"/>
    <property type="match status" value="1"/>
</dbReference>
<reference evidence="7" key="1">
    <citation type="journal article" date="2019" name="Int. J. Syst. Evol. Microbiol.">
        <title>The Global Catalogue of Microorganisms (GCM) 10K type strain sequencing project: providing services to taxonomists for standard genome sequencing and annotation.</title>
        <authorList>
            <consortium name="The Broad Institute Genomics Platform"/>
            <consortium name="The Broad Institute Genome Sequencing Center for Infectious Disease"/>
            <person name="Wu L."/>
            <person name="Ma J."/>
        </authorList>
    </citation>
    <scope>NUCLEOTIDE SEQUENCE [LARGE SCALE GENOMIC DNA]</scope>
    <source>
        <strain evidence="7">XZYJ18</strain>
    </source>
</reference>
<proteinExistence type="inferred from homology"/>
<keyword evidence="3" id="KW-0238">DNA-binding</keyword>
<dbReference type="RefSeq" id="WP_378018959.1">
    <property type="nucleotide sequence ID" value="NZ_JBHSKG010000001.1"/>
</dbReference>
<keyword evidence="2" id="KW-0805">Transcription regulation</keyword>
<keyword evidence="7" id="KW-1185">Reference proteome</keyword>
<evidence type="ECO:0000313" key="6">
    <source>
        <dbReference type="EMBL" id="MFC5136718.1"/>
    </source>
</evidence>
<feature type="domain" description="LysR substrate-binding" evidence="5">
    <location>
        <begin position="36"/>
        <end position="200"/>
    </location>
</feature>
<comment type="caution">
    <text evidence="6">The sequence shown here is derived from an EMBL/GenBank/DDBJ whole genome shotgun (WGS) entry which is preliminary data.</text>
</comment>
<dbReference type="Proteomes" id="UP001596175">
    <property type="component" value="Unassembled WGS sequence"/>
</dbReference>
<dbReference type="PANTHER" id="PTHR30346:SF0">
    <property type="entry name" value="HCA OPERON TRANSCRIPTIONAL ACTIVATOR HCAR"/>
    <property type="match status" value="1"/>
</dbReference>
<dbReference type="SUPFAM" id="SSF53850">
    <property type="entry name" value="Periplasmic binding protein-like II"/>
    <property type="match status" value="1"/>
</dbReference>